<dbReference type="SUPFAM" id="SSF55681">
    <property type="entry name" value="Class II aaRS and biotin synthetases"/>
    <property type="match status" value="1"/>
</dbReference>
<comment type="similarity">
    <text evidence="3 12">Belongs to the class-II aminoacyl-tRNA synthetase family. Type-1 seryl-tRNA synthetase subfamily.</text>
</comment>
<feature type="binding site" evidence="12">
    <location>
        <begin position="353"/>
        <end position="356"/>
    </location>
    <ligand>
        <name>ATP</name>
        <dbReference type="ChEBI" id="CHEBI:30616"/>
    </ligand>
</feature>
<keyword evidence="8 12" id="KW-0648">Protein biosynthesis</keyword>
<comment type="pathway">
    <text evidence="2 12">Aminoacyl-tRNA biosynthesis; selenocysteinyl-tRNA(Sec) biosynthesis; L-seryl-tRNA(Sec) from L-serine and tRNA(Sec): step 1/1.</text>
</comment>
<comment type="catalytic activity">
    <reaction evidence="11 12">
        <text>tRNA(Ser) + L-serine + ATP = L-seryl-tRNA(Ser) + AMP + diphosphate + H(+)</text>
        <dbReference type="Rhea" id="RHEA:12292"/>
        <dbReference type="Rhea" id="RHEA-COMP:9669"/>
        <dbReference type="Rhea" id="RHEA-COMP:9703"/>
        <dbReference type="ChEBI" id="CHEBI:15378"/>
        <dbReference type="ChEBI" id="CHEBI:30616"/>
        <dbReference type="ChEBI" id="CHEBI:33019"/>
        <dbReference type="ChEBI" id="CHEBI:33384"/>
        <dbReference type="ChEBI" id="CHEBI:78442"/>
        <dbReference type="ChEBI" id="CHEBI:78533"/>
        <dbReference type="ChEBI" id="CHEBI:456215"/>
        <dbReference type="EC" id="6.1.1.11"/>
    </reaction>
</comment>
<dbReference type="Pfam" id="PF00587">
    <property type="entry name" value="tRNA-synt_2b"/>
    <property type="match status" value="1"/>
</dbReference>
<dbReference type="PANTHER" id="PTHR43697">
    <property type="entry name" value="SERYL-TRNA SYNTHETASE"/>
    <property type="match status" value="1"/>
</dbReference>
<dbReference type="InterPro" id="IPR033729">
    <property type="entry name" value="SerRS_core"/>
</dbReference>
<proteinExistence type="inferred from homology"/>
<evidence type="ECO:0000313" key="15">
    <source>
        <dbReference type="EMBL" id="MEJ2864375.1"/>
    </source>
</evidence>
<dbReference type="Pfam" id="PF02403">
    <property type="entry name" value="Seryl_tRNA_N"/>
    <property type="match status" value="1"/>
</dbReference>
<feature type="binding site" evidence="12">
    <location>
        <begin position="235"/>
        <end position="237"/>
    </location>
    <ligand>
        <name>L-serine</name>
        <dbReference type="ChEBI" id="CHEBI:33384"/>
    </ligand>
</feature>
<comment type="catalytic activity">
    <reaction evidence="10 12">
        <text>tRNA(Sec) + L-serine + ATP = L-seryl-tRNA(Sec) + AMP + diphosphate + H(+)</text>
        <dbReference type="Rhea" id="RHEA:42580"/>
        <dbReference type="Rhea" id="RHEA-COMP:9742"/>
        <dbReference type="Rhea" id="RHEA-COMP:10128"/>
        <dbReference type="ChEBI" id="CHEBI:15378"/>
        <dbReference type="ChEBI" id="CHEBI:30616"/>
        <dbReference type="ChEBI" id="CHEBI:33019"/>
        <dbReference type="ChEBI" id="CHEBI:33384"/>
        <dbReference type="ChEBI" id="CHEBI:78442"/>
        <dbReference type="ChEBI" id="CHEBI:78533"/>
        <dbReference type="ChEBI" id="CHEBI:456215"/>
        <dbReference type="EC" id="6.1.1.11"/>
    </reaction>
</comment>
<dbReference type="NCBIfam" id="TIGR00414">
    <property type="entry name" value="serS"/>
    <property type="match status" value="1"/>
</dbReference>
<dbReference type="RefSeq" id="WP_337705747.1">
    <property type="nucleotide sequence ID" value="NZ_JBBEGM010000012.1"/>
</dbReference>
<comment type="domain">
    <text evidence="12">Consists of two distinct domains, a catalytic core and a N-terminal extension that is involved in tRNA binding.</text>
</comment>
<comment type="subunit">
    <text evidence="12">Homodimer. The tRNA molecule binds across the dimer.</text>
</comment>
<comment type="subcellular location">
    <subcellularLocation>
        <location evidence="1 12">Cytoplasm</location>
    </subcellularLocation>
</comment>
<keyword evidence="9 12" id="KW-0030">Aminoacyl-tRNA synthetase</keyword>
<dbReference type="Gene3D" id="3.30.930.10">
    <property type="entry name" value="Bira Bifunctional Protein, Domain 2"/>
    <property type="match status" value="1"/>
</dbReference>
<feature type="domain" description="Aminoacyl-transfer RNA synthetases class-II family profile" evidence="14">
    <location>
        <begin position="175"/>
        <end position="413"/>
    </location>
</feature>
<evidence type="ECO:0000313" key="16">
    <source>
        <dbReference type="Proteomes" id="UP001369736"/>
    </source>
</evidence>
<feature type="binding site" evidence="12">
    <location>
        <position position="388"/>
    </location>
    <ligand>
        <name>L-serine</name>
        <dbReference type="ChEBI" id="CHEBI:33384"/>
    </ligand>
</feature>
<dbReference type="InterPro" id="IPR042103">
    <property type="entry name" value="SerRS_1_N_sf"/>
</dbReference>
<evidence type="ECO:0000256" key="10">
    <source>
        <dbReference type="ARBA" id="ARBA00047929"/>
    </source>
</evidence>
<dbReference type="GO" id="GO:0004828">
    <property type="term" value="F:serine-tRNA ligase activity"/>
    <property type="evidence" value="ECO:0007669"/>
    <property type="project" value="UniProtKB-EC"/>
</dbReference>
<dbReference type="InterPro" id="IPR015866">
    <property type="entry name" value="Ser-tRNA-synth_1_N"/>
</dbReference>
<dbReference type="PIRSF" id="PIRSF001529">
    <property type="entry name" value="Ser-tRNA-synth_IIa"/>
    <property type="match status" value="1"/>
</dbReference>
<dbReference type="PANTHER" id="PTHR43697:SF1">
    <property type="entry name" value="SERINE--TRNA LIGASE"/>
    <property type="match status" value="1"/>
</dbReference>
<comment type="caution">
    <text evidence="12">Lacks conserved residue(s) required for the propagation of feature annotation.</text>
</comment>
<comment type="function">
    <text evidence="12">Catalyzes the attachment of serine to tRNA(Ser). Is also able to aminoacylate tRNA(Sec) with serine, to form the misacylated tRNA L-seryl-tRNA(Sec), which will be further converted into selenocysteinyl-tRNA(Sec).</text>
</comment>
<evidence type="ECO:0000256" key="9">
    <source>
        <dbReference type="ARBA" id="ARBA00023146"/>
    </source>
</evidence>
<evidence type="ECO:0000256" key="2">
    <source>
        <dbReference type="ARBA" id="ARBA00005045"/>
    </source>
</evidence>
<dbReference type="PRINTS" id="PR00981">
    <property type="entry name" value="TRNASYNTHSER"/>
</dbReference>
<evidence type="ECO:0000256" key="13">
    <source>
        <dbReference type="SAM" id="Coils"/>
    </source>
</evidence>
<dbReference type="InterPro" id="IPR006195">
    <property type="entry name" value="aa-tRNA-synth_II"/>
</dbReference>
<evidence type="ECO:0000256" key="11">
    <source>
        <dbReference type="ARBA" id="ARBA00048823"/>
    </source>
</evidence>
<dbReference type="InterPro" id="IPR010978">
    <property type="entry name" value="tRNA-bd_arm"/>
</dbReference>
<keyword evidence="16" id="KW-1185">Reference proteome</keyword>
<dbReference type="Proteomes" id="UP001369736">
    <property type="component" value="Unassembled WGS sequence"/>
</dbReference>
<evidence type="ECO:0000256" key="12">
    <source>
        <dbReference type="HAMAP-Rule" id="MF_00176"/>
    </source>
</evidence>
<feature type="binding site" evidence="12">
    <location>
        <begin position="266"/>
        <end position="268"/>
    </location>
    <ligand>
        <name>ATP</name>
        <dbReference type="ChEBI" id="CHEBI:30616"/>
    </ligand>
</feature>
<protein>
    <recommendedName>
        <fullName evidence="12">Serine--tRNA ligase</fullName>
        <ecNumber evidence="12">6.1.1.11</ecNumber>
    </recommendedName>
    <alternativeName>
        <fullName evidence="12">Seryl-tRNA synthetase</fullName>
        <shortName evidence="12">SerRS</shortName>
    </alternativeName>
    <alternativeName>
        <fullName evidence="12">Seryl-tRNA(Ser/Sec) synthetase</fullName>
    </alternativeName>
</protein>
<evidence type="ECO:0000256" key="5">
    <source>
        <dbReference type="ARBA" id="ARBA00022598"/>
    </source>
</evidence>
<dbReference type="HAMAP" id="MF_00176">
    <property type="entry name" value="Ser_tRNA_synth_type1"/>
    <property type="match status" value="1"/>
</dbReference>
<feature type="coiled-coil region" evidence="13">
    <location>
        <begin position="71"/>
        <end position="105"/>
    </location>
</feature>
<feature type="binding site" evidence="12">
    <location>
        <position position="289"/>
    </location>
    <ligand>
        <name>L-serine</name>
        <dbReference type="ChEBI" id="CHEBI:33384"/>
    </ligand>
</feature>
<evidence type="ECO:0000256" key="6">
    <source>
        <dbReference type="ARBA" id="ARBA00022741"/>
    </source>
</evidence>
<dbReference type="EC" id="6.1.1.11" evidence="12"/>
<dbReference type="EMBL" id="JBBEGM010000012">
    <property type="protein sequence ID" value="MEJ2864375.1"/>
    <property type="molecule type" value="Genomic_DNA"/>
</dbReference>
<dbReference type="InterPro" id="IPR045864">
    <property type="entry name" value="aa-tRNA-synth_II/BPL/LPL"/>
</dbReference>
<keyword evidence="7 12" id="KW-0067">ATP-binding</keyword>
<evidence type="ECO:0000256" key="1">
    <source>
        <dbReference type="ARBA" id="ARBA00004496"/>
    </source>
</evidence>
<name>A0ABU8MCH9_9PSEU</name>
<dbReference type="InterPro" id="IPR002314">
    <property type="entry name" value="aa-tRNA-synt_IIb"/>
</dbReference>
<keyword evidence="5 12" id="KW-0436">Ligase</keyword>
<accession>A0ABU8MCH9</accession>
<gene>
    <name evidence="12 15" type="primary">serS</name>
    <name evidence="15" type="ORF">WCD58_24675</name>
</gene>
<comment type="caution">
    <text evidence="15">The sequence shown here is derived from an EMBL/GenBank/DDBJ whole genome shotgun (WGS) entry which is preliminary data.</text>
</comment>
<evidence type="ECO:0000256" key="7">
    <source>
        <dbReference type="ARBA" id="ARBA00022840"/>
    </source>
</evidence>
<keyword evidence="13" id="KW-0175">Coiled coil</keyword>
<dbReference type="SUPFAM" id="SSF46589">
    <property type="entry name" value="tRNA-binding arm"/>
    <property type="match status" value="1"/>
</dbReference>
<evidence type="ECO:0000256" key="8">
    <source>
        <dbReference type="ARBA" id="ARBA00022917"/>
    </source>
</evidence>
<keyword evidence="4 12" id="KW-0963">Cytoplasm</keyword>
<keyword evidence="6 12" id="KW-0547">Nucleotide-binding</keyword>
<dbReference type="Gene3D" id="1.10.287.40">
    <property type="entry name" value="Serine-tRNA synthetase, tRNA binding domain"/>
    <property type="match status" value="1"/>
</dbReference>
<evidence type="ECO:0000256" key="4">
    <source>
        <dbReference type="ARBA" id="ARBA00022490"/>
    </source>
</evidence>
<reference evidence="15 16" key="1">
    <citation type="submission" date="2024-03" db="EMBL/GenBank/DDBJ databases">
        <title>Actinomycetospora sp. OC33-EN07, a novel actinomycete isolated from wild orchid (Aerides multiflora).</title>
        <authorList>
            <person name="Suriyachadkun C."/>
        </authorList>
    </citation>
    <scope>NUCLEOTIDE SEQUENCE [LARGE SCALE GENOMIC DNA]</scope>
    <source>
        <strain evidence="15 16">OC33-EN07</strain>
    </source>
</reference>
<sequence>MHDARLLLELGDEAVRRLARRGYSLDLAGLEAMASRRSAAIGAVDELRAESKRAAGEVGKAAKSGSPSAEVDALKERARELKERIREAEEEVDAAEAALRELMLAIPNLPSDDAPDGFSEDDAVEVRRSGEPPVLGFTPRDHVEIGEAMGILDFGRAAKLSGARFSLARGAGAALERAIASFFLALHTGRHGYTEFSPPYLVTAPTMTGTGQLPKFEEDLFRTGTGDRDLYLIPTAEVPLTAMHADEILETETLPRAYTAWTPCFRSEAGSYGRDTRGLIRLHQFSKVELVRVCAADDSRAELELMLTHAEACLQELGLAYRVIRLAAGDMGFNSTLTYDVEVWLPSQDTYREISSCSDCGTFQARRSGIRSKDAHGTRGQVATLNGSGLPIGRTMAAILEQCQAEDGSVTIPEALVPFTGFRRLLPDGTPETVLTTA</sequence>
<evidence type="ECO:0000256" key="3">
    <source>
        <dbReference type="ARBA" id="ARBA00010728"/>
    </source>
</evidence>
<dbReference type="CDD" id="cd00770">
    <property type="entry name" value="SerRS_core"/>
    <property type="match status" value="1"/>
</dbReference>
<dbReference type="PROSITE" id="PS50862">
    <property type="entry name" value="AA_TRNA_LIGASE_II"/>
    <property type="match status" value="1"/>
</dbReference>
<evidence type="ECO:0000259" key="14">
    <source>
        <dbReference type="PROSITE" id="PS50862"/>
    </source>
</evidence>
<dbReference type="InterPro" id="IPR002317">
    <property type="entry name" value="Ser-tRNA-ligase_type_1"/>
</dbReference>
<organism evidence="15 16">
    <name type="scientific">Actinomycetospora flava</name>
    <dbReference type="NCBI Taxonomy" id="3129232"/>
    <lineage>
        <taxon>Bacteria</taxon>
        <taxon>Bacillati</taxon>
        <taxon>Actinomycetota</taxon>
        <taxon>Actinomycetes</taxon>
        <taxon>Pseudonocardiales</taxon>
        <taxon>Pseudonocardiaceae</taxon>
        <taxon>Actinomycetospora</taxon>
    </lineage>
</organism>